<organism evidence="2 3">
    <name type="scientific">Ophiostoma piceae (strain UAMH 11346)</name>
    <name type="common">Sap stain fungus</name>
    <dbReference type="NCBI Taxonomy" id="1262450"/>
    <lineage>
        <taxon>Eukaryota</taxon>
        <taxon>Fungi</taxon>
        <taxon>Dikarya</taxon>
        <taxon>Ascomycota</taxon>
        <taxon>Pezizomycotina</taxon>
        <taxon>Sordariomycetes</taxon>
        <taxon>Sordariomycetidae</taxon>
        <taxon>Ophiostomatales</taxon>
        <taxon>Ophiostomataceae</taxon>
        <taxon>Ophiostoma</taxon>
    </lineage>
</organism>
<dbReference type="VEuPathDB" id="FungiDB:F503_03279"/>
<gene>
    <name evidence="2" type="ORF">F503_03279</name>
</gene>
<keyword evidence="3" id="KW-1185">Reference proteome</keyword>
<evidence type="ECO:0000256" key="1">
    <source>
        <dbReference type="SAM" id="SignalP"/>
    </source>
</evidence>
<dbReference type="OMA" id="EMMNNST"/>
<dbReference type="EMBL" id="KE148152">
    <property type="protein sequence ID" value="EPE06852.1"/>
    <property type="molecule type" value="Genomic_DNA"/>
</dbReference>
<accession>S3C271</accession>
<feature type="signal peptide" evidence="1">
    <location>
        <begin position="1"/>
        <end position="17"/>
    </location>
</feature>
<evidence type="ECO:0008006" key="4">
    <source>
        <dbReference type="Google" id="ProtNLM"/>
    </source>
</evidence>
<dbReference type="eggNOG" id="ENOG502SY7H">
    <property type="taxonomic scope" value="Eukaryota"/>
</dbReference>
<proteinExistence type="predicted"/>
<evidence type="ECO:0000313" key="2">
    <source>
        <dbReference type="EMBL" id="EPE06852.1"/>
    </source>
</evidence>
<protein>
    <recommendedName>
        <fullName evidence="4">Cell wall protein</fullName>
    </recommendedName>
</protein>
<evidence type="ECO:0000313" key="3">
    <source>
        <dbReference type="Proteomes" id="UP000016923"/>
    </source>
</evidence>
<dbReference type="AlphaFoldDB" id="S3C271"/>
<name>S3C271_OPHP1</name>
<keyword evidence="1" id="KW-0732">Signal</keyword>
<reference evidence="2 3" key="1">
    <citation type="journal article" date="2013" name="BMC Genomics">
        <title>The genome and transcriptome of the pine saprophyte Ophiostoma piceae, and a comparison with the bark beetle-associated pine pathogen Grosmannia clavigera.</title>
        <authorList>
            <person name="Haridas S."/>
            <person name="Wang Y."/>
            <person name="Lim L."/>
            <person name="Massoumi Alamouti S."/>
            <person name="Jackman S."/>
            <person name="Docking R."/>
            <person name="Robertson G."/>
            <person name="Birol I."/>
            <person name="Bohlmann J."/>
            <person name="Breuil C."/>
        </authorList>
    </citation>
    <scope>NUCLEOTIDE SEQUENCE [LARGE SCALE GENOMIC DNA]</scope>
    <source>
        <strain evidence="2 3">UAMH 11346</strain>
    </source>
</reference>
<dbReference type="OrthoDB" id="5243723at2759"/>
<dbReference type="HOGENOM" id="CLU_082797_1_0_1"/>
<feature type="chain" id="PRO_5004506736" description="Cell wall protein" evidence="1">
    <location>
        <begin position="18"/>
        <end position="278"/>
    </location>
</feature>
<sequence>MKFTAAFVLALAGSALAKNKTGSTSTKSQCKQIAKLTALVDLASNTTALEAKAKNNATKVENIQAKASDAVASLATLTTNSTLMDACAQIASVEAMDDACSSMAKFESLIALAANTTALDDKTKNNATKAASIVAKASSAATKLDALASNTTLTQYCAVQSSLSDCKSIEKLQKTIASASNTTALEAKFGSDTKKIASVQSKATKASTELAALSSNSTLLDICSSAGINVAAAAAAAASSTSSSTATASKTSGAMRTDAWSMGALSALFAAALSVYMI</sequence>
<dbReference type="Proteomes" id="UP000016923">
    <property type="component" value="Unassembled WGS sequence"/>
</dbReference>